<evidence type="ECO:0000313" key="3">
    <source>
        <dbReference type="Proteomes" id="UP000029981"/>
    </source>
</evidence>
<keyword evidence="3" id="KW-1185">Reference proteome</keyword>
<organism evidence="2 3">
    <name type="scientific">Cucumis sativus</name>
    <name type="common">Cucumber</name>
    <dbReference type="NCBI Taxonomy" id="3659"/>
    <lineage>
        <taxon>Eukaryota</taxon>
        <taxon>Viridiplantae</taxon>
        <taxon>Streptophyta</taxon>
        <taxon>Embryophyta</taxon>
        <taxon>Tracheophyta</taxon>
        <taxon>Spermatophyta</taxon>
        <taxon>Magnoliopsida</taxon>
        <taxon>eudicotyledons</taxon>
        <taxon>Gunneridae</taxon>
        <taxon>Pentapetalae</taxon>
        <taxon>rosids</taxon>
        <taxon>fabids</taxon>
        <taxon>Cucurbitales</taxon>
        <taxon>Cucurbitaceae</taxon>
        <taxon>Benincaseae</taxon>
        <taxon>Cucumis</taxon>
    </lineage>
</organism>
<name>A0A0A0L765_CUCSA</name>
<dbReference type="AlphaFoldDB" id="A0A0A0L765"/>
<accession>A0A0A0L765</accession>
<proteinExistence type="predicted"/>
<reference evidence="2 3" key="4">
    <citation type="journal article" date="2011" name="BMC Genomics">
        <title>RNA-Seq improves annotation of protein-coding genes in the cucumber genome.</title>
        <authorList>
            <person name="Li Z."/>
            <person name="Zhang Z."/>
            <person name="Yan P."/>
            <person name="Huang S."/>
            <person name="Fei Z."/>
            <person name="Lin K."/>
        </authorList>
    </citation>
    <scope>NUCLEOTIDE SEQUENCE [LARGE SCALE GENOMIC DNA]</scope>
    <source>
        <strain evidence="3">cv. 9930</strain>
    </source>
</reference>
<reference evidence="2 3" key="3">
    <citation type="journal article" date="2010" name="BMC Genomics">
        <title>Transcriptome sequencing and comparative analysis of cucumber flowers with different sex types.</title>
        <authorList>
            <person name="Guo S."/>
            <person name="Zheng Y."/>
            <person name="Joung J.G."/>
            <person name="Liu S."/>
            <person name="Zhang Z."/>
            <person name="Crasta O.R."/>
            <person name="Sobral B.W."/>
            <person name="Xu Y."/>
            <person name="Huang S."/>
            <person name="Fei Z."/>
        </authorList>
    </citation>
    <scope>NUCLEOTIDE SEQUENCE [LARGE SCALE GENOMIC DNA]</scope>
    <source>
        <strain evidence="3">cv. 9930</strain>
    </source>
</reference>
<dbReference type="Gramene" id="KGN57825">
    <property type="protein sequence ID" value="KGN57825"/>
    <property type="gene ID" value="Csa_3G332840"/>
</dbReference>
<feature type="region of interest" description="Disordered" evidence="1">
    <location>
        <begin position="1"/>
        <end position="28"/>
    </location>
</feature>
<evidence type="ECO:0000313" key="2">
    <source>
        <dbReference type="EMBL" id="KGN57825.1"/>
    </source>
</evidence>
<protein>
    <submittedName>
        <fullName evidence="2">Uncharacterized protein</fullName>
    </submittedName>
</protein>
<dbReference type="EMBL" id="CM002924">
    <property type="protein sequence ID" value="KGN57825.1"/>
    <property type="molecule type" value="Genomic_DNA"/>
</dbReference>
<dbReference type="Proteomes" id="UP000029981">
    <property type="component" value="Chromosome 3"/>
</dbReference>
<gene>
    <name evidence="2" type="ORF">Csa_3G332840</name>
</gene>
<feature type="compositionally biased region" description="Basic residues" evidence="1">
    <location>
        <begin position="11"/>
        <end position="28"/>
    </location>
</feature>
<sequence length="98" mass="11883">MQRRSFANQDRRRRKCLAQKKTRRDLRRRGCSRMRRAALLREQRQGWRPATSLFAWSGMRRWLRMREDSAATALRLLHSGTSAVRTRWDLWRLASARK</sequence>
<reference evidence="2 3" key="2">
    <citation type="journal article" date="2009" name="PLoS ONE">
        <title>An integrated genetic and cytogenetic map of the cucumber genome.</title>
        <authorList>
            <person name="Ren Y."/>
            <person name="Zhang Z."/>
            <person name="Liu J."/>
            <person name="Staub J.E."/>
            <person name="Han Y."/>
            <person name="Cheng Z."/>
            <person name="Li X."/>
            <person name="Lu J."/>
            <person name="Miao H."/>
            <person name="Kang H."/>
            <person name="Xie B."/>
            <person name="Gu X."/>
            <person name="Wang X."/>
            <person name="Du Y."/>
            <person name="Jin W."/>
            <person name="Huang S."/>
        </authorList>
    </citation>
    <scope>NUCLEOTIDE SEQUENCE [LARGE SCALE GENOMIC DNA]</scope>
    <source>
        <strain evidence="3">cv. 9930</strain>
    </source>
</reference>
<evidence type="ECO:0000256" key="1">
    <source>
        <dbReference type="SAM" id="MobiDB-lite"/>
    </source>
</evidence>
<reference evidence="2 3" key="1">
    <citation type="journal article" date="2009" name="Nat. Genet.">
        <title>The genome of the cucumber, Cucumis sativus L.</title>
        <authorList>
            <person name="Huang S."/>
            <person name="Li R."/>
            <person name="Zhang Z."/>
            <person name="Li L."/>
            <person name="Gu X."/>
            <person name="Fan W."/>
            <person name="Lucas W.J."/>
            <person name="Wang X."/>
            <person name="Xie B."/>
            <person name="Ni P."/>
            <person name="Ren Y."/>
            <person name="Zhu H."/>
            <person name="Li J."/>
            <person name="Lin K."/>
            <person name="Jin W."/>
            <person name="Fei Z."/>
            <person name="Li G."/>
            <person name="Staub J."/>
            <person name="Kilian A."/>
            <person name="van der Vossen E.A."/>
            <person name="Wu Y."/>
            <person name="Guo J."/>
            <person name="He J."/>
            <person name="Jia Z."/>
            <person name="Ren Y."/>
            <person name="Tian G."/>
            <person name="Lu Y."/>
            <person name="Ruan J."/>
            <person name="Qian W."/>
            <person name="Wang M."/>
            <person name="Huang Q."/>
            <person name="Li B."/>
            <person name="Xuan Z."/>
            <person name="Cao J."/>
            <person name="Asan"/>
            <person name="Wu Z."/>
            <person name="Zhang J."/>
            <person name="Cai Q."/>
            <person name="Bai Y."/>
            <person name="Zhao B."/>
            <person name="Han Y."/>
            <person name="Li Y."/>
            <person name="Li X."/>
            <person name="Wang S."/>
            <person name="Shi Q."/>
            <person name="Liu S."/>
            <person name="Cho W.K."/>
            <person name="Kim J.Y."/>
            <person name="Xu Y."/>
            <person name="Heller-Uszynska K."/>
            <person name="Miao H."/>
            <person name="Cheng Z."/>
            <person name="Zhang S."/>
            <person name="Wu J."/>
            <person name="Yang Y."/>
            <person name="Kang H."/>
            <person name="Li M."/>
            <person name="Liang H."/>
            <person name="Ren X."/>
            <person name="Shi Z."/>
            <person name="Wen M."/>
            <person name="Jian M."/>
            <person name="Yang H."/>
            <person name="Zhang G."/>
            <person name="Yang Z."/>
            <person name="Chen R."/>
            <person name="Liu S."/>
            <person name="Li J."/>
            <person name="Ma L."/>
            <person name="Liu H."/>
            <person name="Zhou Y."/>
            <person name="Zhao J."/>
            <person name="Fang X."/>
            <person name="Li G."/>
            <person name="Fang L."/>
            <person name="Li Y."/>
            <person name="Liu D."/>
            <person name="Zheng H."/>
            <person name="Zhang Y."/>
            <person name="Qin N."/>
            <person name="Li Z."/>
            <person name="Yang G."/>
            <person name="Yang S."/>
            <person name="Bolund L."/>
            <person name="Kristiansen K."/>
            <person name="Zheng H."/>
            <person name="Li S."/>
            <person name="Zhang X."/>
            <person name="Yang H."/>
            <person name="Wang J."/>
            <person name="Sun R."/>
            <person name="Zhang B."/>
            <person name="Jiang S."/>
            <person name="Wang J."/>
            <person name="Du Y."/>
            <person name="Li S."/>
        </authorList>
    </citation>
    <scope>NUCLEOTIDE SEQUENCE [LARGE SCALE GENOMIC DNA]</scope>
    <source>
        <strain evidence="3">cv. 9930</strain>
    </source>
</reference>